<dbReference type="GeneID" id="63686252"/>
<dbReference type="STRING" id="1858805.M5FWZ9"/>
<dbReference type="Gene3D" id="2.40.50.140">
    <property type="entry name" value="Nucleic acid-binding proteins"/>
    <property type="match status" value="2"/>
</dbReference>
<organism evidence="2 3">
    <name type="scientific">Dacryopinax primogenitus (strain DJM 731)</name>
    <name type="common">Brown rot fungus</name>
    <dbReference type="NCBI Taxonomy" id="1858805"/>
    <lineage>
        <taxon>Eukaryota</taxon>
        <taxon>Fungi</taxon>
        <taxon>Dikarya</taxon>
        <taxon>Basidiomycota</taxon>
        <taxon>Agaricomycotina</taxon>
        <taxon>Dacrymycetes</taxon>
        <taxon>Dacrymycetales</taxon>
        <taxon>Dacrymycetaceae</taxon>
        <taxon>Dacryopinax</taxon>
    </lineage>
</organism>
<protein>
    <recommendedName>
        <fullName evidence="1">Replication factor A C-terminal domain-containing protein</fullName>
    </recommendedName>
</protein>
<dbReference type="SUPFAM" id="SSF50249">
    <property type="entry name" value="Nucleic acid-binding proteins"/>
    <property type="match status" value="2"/>
</dbReference>
<name>M5FWZ9_DACPD</name>
<dbReference type="AlphaFoldDB" id="M5FWZ9"/>
<dbReference type="InterPro" id="IPR013955">
    <property type="entry name" value="Rep_factor-A_C"/>
</dbReference>
<accession>M5FWZ9</accession>
<dbReference type="OrthoDB" id="1751331at2759"/>
<gene>
    <name evidence="2" type="ORF">DACRYDRAFT_16343</name>
</gene>
<dbReference type="HOGENOM" id="CLU_031807_0_0_1"/>
<evidence type="ECO:0000313" key="2">
    <source>
        <dbReference type="EMBL" id="EJU00949.1"/>
    </source>
</evidence>
<dbReference type="Proteomes" id="UP000030653">
    <property type="component" value="Unassembled WGS sequence"/>
</dbReference>
<sequence length="578" mass="63036">MPTIIPGWEAANAPYLGYLHSLDLVATPDKMAPANHLLMQAATQNQMGRTVFMIIGVGQVPPKLVALHAPIVAQPAPPIPTQIDQLHLISSPLDPPIMQHYTANPTLLPGPLPQPPVQPLAPPGLGMMPLFANINTIVAFMKGLNVCICITQVKPKEHGTIDILCHDATGEIDLDVCRACDLQASDIEEGKIYEIYNVGAMALVQHWCPSFHVTQLNFNNWNNDGLIPLYFFNYHPIIQLPSIPDKKIINVPCIIANTSNVMHGKAPRHASFGHASAAPMMRIDMWLVDDSGRSVCLVAFNEFWAELEGTDGCVALLKNIAVDCTYGMSLKTVASYTKVFFEPAIIPGYADLTAWWEAAKDNPSQWHLLSTSCSADGTIALAACSLMTAPPIVNIHQVHAECLDQAAKAMTFHIAGTLDINKQCSVTYAGCATLDCNRKVHQSFLDPNNLHYHCPTGKQSFSVPIAKYCLSFTIIDGNSDCAPATAFNTAATLLLQINMGTMYDVFADEHCYQPVHSFNLGQAMMTVHASTPSTGYWKGKTQWIVMEFFNMGHVYDLSQSLAQPVSLCSLTFTIVSSC</sequence>
<dbReference type="InterPro" id="IPR012340">
    <property type="entry name" value="NA-bd_OB-fold"/>
</dbReference>
<feature type="domain" description="Replication factor A C-terminal" evidence="1">
    <location>
        <begin position="412"/>
        <end position="505"/>
    </location>
</feature>
<reference evidence="2 3" key="1">
    <citation type="journal article" date="2012" name="Science">
        <title>The Paleozoic origin of enzymatic lignin decomposition reconstructed from 31 fungal genomes.</title>
        <authorList>
            <person name="Floudas D."/>
            <person name="Binder M."/>
            <person name="Riley R."/>
            <person name="Barry K."/>
            <person name="Blanchette R.A."/>
            <person name="Henrissat B."/>
            <person name="Martinez A.T."/>
            <person name="Otillar R."/>
            <person name="Spatafora J.W."/>
            <person name="Yadav J.S."/>
            <person name="Aerts A."/>
            <person name="Benoit I."/>
            <person name="Boyd A."/>
            <person name="Carlson A."/>
            <person name="Copeland A."/>
            <person name="Coutinho P.M."/>
            <person name="de Vries R.P."/>
            <person name="Ferreira P."/>
            <person name="Findley K."/>
            <person name="Foster B."/>
            <person name="Gaskell J."/>
            <person name="Glotzer D."/>
            <person name="Gorecki P."/>
            <person name="Heitman J."/>
            <person name="Hesse C."/>
            <person name="Hori C."/>
            <person name="Igarashi K."/>
            <person name="Jurgens J.A."/>
            <person name="Kallen N."/>
            <person name="Kersten P."/>
            <person name="Kohler A."/>
            <person name="Kuees U."/>
            <person name="Kumar T.K.A."/>
            <person name="Kuo A."/>
            <person name="LaButti K."/>
            <person name="Larrondo L.F."/>
            <person name="Lindquist E."/>
            <person name="Ling A."/>
            <person name="Lombard V."/>
            <person name="Lucas S."/>
            <person name="Lundell T."/>
            <person name="Martin R."/>
            <person name="McLaughlin D.J."/>
            <person name="Morgenstern I."/>
            <person name="Morin E."/>
            <person name="Murat C."/>
            <person name="Nagy L.G."/>
            <person name="Nolan M."/>
            <person name="Ohm R.A."/>
            <person name="Patyshakuliyeva A."/>
            <person name="Rokas A."/>
            <person name="Ruiz-Duenas F.J."/>
            <person name="Sabat G."/>
            <person name="Salamov A."/>
            <person name="Samejima M."/>
            <person name="Schmutz J."/>
            <person name="Slot J.C."/>
            <person name="St John F."/>
            <person name="Stenlid J."/>
            <person name="Sun H."/>
            <person name="Sun S."/>
            <person name="Syed K."/>
            <person name="Tsang A."/>
            <person name="Wiebenga A."/>
            <person name="Young D."/>
            <person name="Pisabarro A."/>
            <person name="Eastwood D.C."/>
            <person name="Martin F."/>
            <person name="Cullen D."/>
            <person name="Grigoriev I.V."/>
            <person name="Hibbett D.S."/>
        </authorList>
    </citation>
    <scope>NUCLEOTIDE SEQUENCE [LARGE SCALE GENOMIC DNA]</scope>
    <source>
        <strain evidence="2 3">DJM-731 SS1</strain>
    </source>
</reference>
<dbReference type="RefSeq" id="XP_040627846.1">
    <property type="nucleotide sequence ID" value="XM_040771190.1"/>
</dbReference>
<dbReference type="EMBL" id="JH795865">
    <property type="protein sequence ID" value="EJU00949.1"/>
    <property type="molecule type" value="Genomic_DNA"/>
</dbReference>
<evidence type="ECO:0000313" key="3">
    <source>
        <dbReference type="Proteomes" id="UP000030653"/>
    </source>
</evidence>
<keyword evidence="3" id="KW-1185">Reference proteome</keyword>
<evidence type="ECO:0000259" key="1">
    <source>
        <dbReference type="Pfam" id="PF08646"/>
    </source>
</evidence>
<proteinExistence type="predicted"/>
<dbReference type="Pfam" id="PF08646">
    <property type="entry name" value="Rep_fac-A_C"/>
    <property type="match status" value="1"/>
</dbReference>